<protein>
    <submittedName>
        <fullName evidence="3">Glutathione S-transferase</fullName>
    </submittedName>
</protein>
<dbReference type="CDD" id="cd03057">
    <property type="entry name" value="GST_N_Beta"/>
    <property type="match status" value="1"/>
</dbReference>
<evidence type="ECO:0000259" key="2">
    <source>
        <dbReference type="PROSITE" id="PS50405"/>
    </source>
</evidence>
<dbReference type="SFLD" id="SFLDG00358">
    <property type="entry name" value="Main_(cytGST)"/>
    <property type="match status" value="1"/>
</dbReference>
<dbReference type="Proteomes" id="UP000629025">
    <property type="component" value="Unassembled WGS sequence"/>
</dbReference>
<dbReference type="SUPFAM" id="SSF47616">
    <property type="entry name" value="GST C-terminal domain-like"/>
    <property type="match status" value="1"/>
</dbReference>
<dbReference type="Gene3D" id="3.40.30.10">
    <property type="entry name" value="Glutaredoxin"/>
    <property type="match status" value="1"/>
</dbReference>
<dbReference type="SFLD" id="SFLDS00019">
    <property type="entry name" value="Glutathione_Transferase_(cytos"/>
    <property type="match status" value="1"/>
</dbReference>
<dbReference type="InterPro" id="IPR036249">
    <property type="entry name" value="Thioredoxin-like_sf"/>
</dbReference>
<dbReference type="InterPro" id="IPR036282">
    <property type="entry name" value="Glutathione-S-Trfase_C_sf"/>
</dbReference>
<evidence type="ECO:0000259" key="1">
    <source>
        <dbReference type="PROSITE" id="PS50404"/>
    </source>
</evidence>
<proteinExistence type="predicted"/>
<feature type="domain" description="GST C-terminal" evidence="2">
    <location>
        <begin position="86"/>
        <end position="206"/>
    </location>
</feature>
<organism evidence="3 4">
    <name type="scientific">Marinobacterium zhoushanense</name>
    <dbReference type="NCBI Taxonomy" id="1679163"/>
    <lineage>
        <taxon>Bacteria</taxon>
        <taxon>Pseudomonadati</taxon>
        <taxon>Pseudomonadota</taxon>
        <taxon>Gammaproteobacteria</taxon>
        <taxon>Oceanospirillales</taxon>
        <taxon>Oceanospirillaceae</taxon>
        <taxon>Marinobacterium</taxon>
    </lineage>
</organism>
<gene>
    <name evidence="3" type="ORF">GCM10011352_17990</name>
</gene>
<dbReference type="SFLD" id="SFLDG01150">
    <property type="entry name" value="Main.1:_Beta-like"/>
    <property type="match status" value="1"/>
</dbReference>
<comment type="caution">
    <text evidence="3">The sequence shown here is derived from an EMBL/GenBank/DDBJ whole genome shotgun (WGS) entry which is preliminary data.</text>
</comment>
<feature type="domain" description="GST N-terminal" evidence="1">
    <location>
        <begin position="1"/>
        <end position="81"/>
    </location>
</feature>
<dbReference type="Gene3D" id="1.20.1050.10">
    <property type="match status" value="1"/>
</dbReference>
<evidence type="ECO:0000313" key="3">
    <source>
        <dbReference type="EMBL" id="GGB92327.1"/>
    </source>
</evidence>
<name>A0ABQ1KD39_9GAMM</name>
<sequence length="206" mass="23182">MLTFYMTPGSCTTGIHILLEEVEALFMVELVNLMAGDQNSEDYRQMNPKGSIPMIRLESGQVLTEFEAIACWLAWQHPKARLLPTEPIAAAKVIELMCYAVSNLHMQAFARLFTPEKFAIEGHGLDAIKAEGLRRVQEGFAVVEQQLAEAGYACGELSIADAALFYVEFWADRSDIELPPKLRAHYNLMLGRRAVRQVLMEEGYRV</sequence>
<dbReference type="EMBL" id="BMIJ01000003">
    <property type="protein sequence ID" value="GGB92327.1"/>
    <property type="molecule type" value="Genomic_DNA"/>
</dbReference>
<accession>A0ABQ1KD39</accession>
<evidence type="ECO:0000313" key="4">
    <source>
        <dbReference type="Proteomes" id="UP000629025"/>
    </source>
</evidence>
<dbReference type="InterPro" id="IPR004045">
    <property type="entry name" value="Glutathione_S-Trfase_N"/>
</dbReference>
<dbReference type="PROSITE" id="PS50405">
    <property type="entry name" value="GST_CTER"/>
    <property type="match status" value="1"/>
</dbReference>
<dbReference type="PROSITE" id="PS50404">
    <property type="entry name" value="GST_NTER"/>
    <property type="match status" value="1"/>
</dbReference>
<dbReference type="PANTHER" id="PTHR44051:SF8">
    <property type="entry name" value="GLUTATHIONE S-TRANSFERASE GSTA"/>
    <property type="match status" value="1"/>
</dbReference>
<dbReference type="InterPro" id="IPR040079">
    <property type="entry name" value="Glutathione_S-Trfase"/>
</dbReference>
<dbReference type="Pfam" id="PF13410">
    <property type="entry name" value="GST_C_2"/>
    <property type="match status" value="1"/>
</dbReference>
<dbReference type="RefSeq" id="WP_188747446.1">
    <property type="nucleotide sequence ID" value="NZ_BMIJ01000003.1"/>
</dbReference>
<dbReference type="InterPro" id="IPR010987">
    <property type="entry name" value="Glutathione-S-Trfase_C-like"/>
</dbReference>
<dbReference type="PANTHER" id="PTHR44051">
    <property type="entry name" value="GLUTATHIONE S-TRANSFERASE-RELATED"/>
    <property type="match status" value="1"/>
</dbReference>
<reference evidence="4" key="1">
    <citation type="journal article" date="2019" name="Int. J. Syst. Evol. Microbiol.">
        <title>The Global Catalogue of Microorganisms (GCM) 10K type strain sequencing project: providing services to taxonomists for standard genome sequencing and annotation.</title>
        <authorList>
            <consortium name="The Broad Institute Genomics Platform"/>
            <consortium name="The Broad Institute Genome Sequencing Center for Infectious Disease"/>
            <person name="Wu L."/>
            <person name="Ma J."/>
        </authorList>
    </citation>
    <scope>NUCLEOTIDE SEQUENCE [LARGE SCALE GENOMIC DNA]</scope>
    <source>
        <strain evidence="4">CGMCC 1.15341</strain>
    </source>
</reference>
<keyword evidence="4" id="KW-1185">Reference proteome</keyword>
<dbReference type="SUPFAM" id="SSF52833">
    <property type="entry name" value="Thioredoxin-like"/>
    <property type="match status" value="1"/>
</dbReference>
<dbReference type="Pfam" id="PF13409">
    <property type="entry name" value="GST_N_2"/>
    <property type="match status" value="1"/>
</dbReference>